<reference evidence="1" key="1">
    <citation type="submission" date="2021-04" db="EMBL/GenBank/DDBJ databases">
        <title>Whole genome sequencing of Enterococci isolates from hospitalized patients.</title>
        <authorList>
            <person name="Ogoti B.M."/>
            <person name="Onyambu F.G."/>
        </authorList>
    </citation>
    <scope>NUCLEOTIDE SEQUENCE</scope>
    <source>
        <strain evidence="1">242</strain>
    </source>
</reference>
<comment type="caution">
    <text evidence="1">The sequence shown here is derived from an EMBL/GenBank/DDBJ whole genome shotgun (WGS) entry which is preliminary data.</text>
</comment>
<organism evidence="1 2">
    <name type="scientific">Peribacillus frigoritolerans</name>
    <dbReference type="NCBI Taxonomy" id="450367"/>
    <lineage>
        <taxon>Bacteria</taxon>
        <taxon>Bacillati</taxon>
        <taxon>Bacillota</taxon>
        <taxon>Bacilli</taxon>
        <taxon>Bacillales</taxon>
        <taxon>Bacillaceae</taxon>
        <taxon>Peribacillus</taxon>
    </lineage>
</organism>
<evidence type="ECO:0000313" key="1">
    <source>
        <dbReference type="EMBL" id="MBR8645406.1"/>
    </source>
</evidence>
<name>A0A941J867_9BACI</name>
<protein>
    <submittedName>
        <fullName evidence="1">Uncharacterized protein</fullName>
    </submittedName>
</protein>
<gene>
    <name evidence="1" type="ORF">KEH51_18305</name>
</gene>
<accession>A0A941J867</accession>
<proteinExistence type="predicted"/>
<evidence type="ECO:0000313" key="2">
    <source>
        <dbReference type="Proteomes" id="UP000680045"/>
    </source>
</evidence>
<sequence length="64" mass="7394">MFFLELLNESKKYATLLPKNWLAKTPQTLASRRLGRKSAERSGFLKSTGIFKEKLQAGLFRTKF</sequence>
<dbReference type="EMBL" id="JAGTPW010000034">
    <property type="protein sequence ID" value="MBR8645406.1"/>
    <property type="molecule type" value="Genomic_DNA"/>
</dbReference>
<dbReference type="AlphaFoldDB" id="A0A941J867"/>
<dbReference type="Proteomes" id="UP000680045">
    <property type="component" value="Unassembled WGS sequence"/>
</dbReference>